<comment type="caution">
    <text evidence="2">The sequence shown here is derived from an EMBL/GenBank/DDBJ whole genome shotgun (WGS) entry which is preliminary data.</text>
</comment>
<dbReference type="PANTHER" id="PTHR22642">
    <property type="entry name" value="IMIDAZOLONEPROPIONASE"/>
    <property type="match status" value="1"/>
</dbReference>
<dbReference type="Gene3D" id="3.20.20.140">
    <property type="entry name" value="Metal-dependent hydrolases"/>
    <property type="match status" value="1"/>
</dbReference>
<evidence type="ECO:0000313" key="2">
    <source>
        <dbReference type="EMBL" id="NHC14337.1"/>
    </source>
</evidence>
<dbReference type="Proteomes" id="UP000800981">
    <property type="component" value="Unassembled WGS sequence"/>
</dbReference>
<keyword evidence="3" id="KW-1185">Reference proteome</keyword>
<dbReference type="Gene3D" id="3.10.310.70">
    <property type="match status" value="1"/>
</dbReference>
<dbReference type="InterPro" id="IPR032466">
    <property type="entry name" value="Metal_Hydrolase"/>
</dbReference>
<dbReference type="EMBL" id="JAANNP010000005">
    <property type="protein sequence ID" value="NHC14337.1"/>
    <property type="molecule type" value="Genomic_DNA"/>
</dbReference>
<dbReference type="InterPro" id="IPR013108">
    <property type="entry name" value="Amidohydro_3"/>
</dbReference>
<name>A0ABX0GTV8_9ACTN</name>
<accession>A0ABX0GTV8</accession>
<dbReference type="SUPFAM" id="SSF51556">
    <property type="entry name" value="Metallo-dependent hydrolases"/>
    <property type="match status" value="1"/>
</dbReference>
<feature type="domain" description="Amidohydrolase 3" evidence="1">
    <location>
        <begin position="64"/>
        <end position="547"/>
    </location>
</feature>
<evidence type="ECO:0000259" key="1">
    <source>
        <dbReference type="Pfam" id="PF07969"/>
    </source>
</evidence>
<gene>
    <name evidence="2" type="ORF">G9H71_11165</name>
</gene>
<proteinExistence type="predicted"/>
<dbReference type="SUPFAM" id="SSF51338">
    <property type="entry name" value="Composite domain of metallo-dependent hydrolases"/>
    <property type="match status" value="1"/>
</dbReference>
<organism evidence="2 3">
    <name type="scientific">Motilibacter deserti</name>
    <dbReference type="NCBI Taxonomy" id="2714956"/>
    <lineage>
        <taxon>Bacteria</taxon>
        <taxon>Bacillati</taxon>
        <taxon>Actinomycetota</taxon>
        <taxon>Actinomycetes</taxon>
        <taxon>Motilibacterales</taxon>
        <taxon>Motilibacteraceae</taxon>
        <taxon>Motilibacter</taxon>
    </lineage>
</organism>
<sequence>MPPVPAYPPPEPLEPLPRAVLLYNGSVHSPADPFATAMLVVEGSVAWVGQDAAGRASAPQGAHLVDLDGALVTPAFVDAHVHTTGTGLSLIGLDVRPARSAAQLLDAVRRAAREAAGPQSVGPVLGSGWDETAWPDTRLPSAEELDEAAGGRPVLLTRVDAHASLASSAALRSLAAAHPQRGPWESAHLTGSAHAAAARWAHDALPAAHRSLAQRAALRHAASLGIGCVHEMAGPAFSSLDDLGALLELSAQDSALPDVLGYWGELGGAEAAEGVGAIGAAGDILVDGTVGSRTAALRAAYADGTAAPAAYLTAAQVRDHVVACTRSGLQAGFHVIGDGALDVALAGLEEAATVVGEGPLRAGRHRLEHVELADADAVGRLARLGVSASVQPAFDALWGGETGMYAQRLGRERARALNPFAAMAAAGVVLALGSDAPVTPLAPWEAVRAATHHSTPGSGLSARAAFTAHTRGGWRAARRDDAGVLAPGAPATYAVWEAGELLVQAPDLRVSNWSTDPRSGVPGLPDLTPGVPVPRCLRTVVRGRAVYIAA</sequence>
<dbReference type="PANTHER" id="PTHR22642:SF2">
    <property type="entry name" value="PROTEIN LONG AFTER FAR-RED 3"/>
    <property type="match status" value="1"/>
</dbReference>
<protein>
    <submittedName>
        <fullName evidence="2">Amidohydrolase family protein</fullName>
    </submittedName>
</protein>
<evidence type="ECO:0000313" key="3">
    <source>
        <dbReference type="Proteomes" id="UP000800981"/>
    </source>
</evidence>
<dbReference type="Gene3D" id="2.30.40.10">
    <property type="entry name" value="Urease, subunit C, domain 1"/>
    <property type="match status" value="1"/>
</dbReference>
<reference evidence="2 3" key="1">
    <citation type="submission" date="2020-03" db="EMBL/GenBank/DDBJ databases">
        <title>Two novel Motilibacter sp.</title>
        <authorList>
            <person name="Liu S."/>
        </authorList>
    </citation>
    <scope>NUCLEOTIDE SEQUENCE [LARGE SCALE GENOMIC DNA]</scope>
    <source>
        <strain evidence="2 3">E257</strain>
    </source>
</reference>
<dbReference type="Pfam" id="PF07969">
    <property type="entry name" value="Amidohydro_3"/>
    <property type="match status" value="1"/>
</dbReference>
<dbReference type="InterPro" id="IPR011059">
    <property type="entry name" value="Metal-dep_hydrolase_composite"/>
</dbReference>